<sequence>MSLSGSEADDGPSVLVEQLYDGVPYDVISFPDAFAIPPKSWKLGASMRKSAPLISSNAAHHPDVGDLNTSSHPSPDFVGSRDSQRLMVRRGVHEEQRLLLLHRARQRLLLQALSGQYRGPIPNPMPNSINKSNVTYYTNTITSSEGQRTPRMPPFFATGPTAEQRRRDEWRDAPHAAWAAACRSKFEWVVAHRQERLAALQTRRQERLELEHYAGSSRDKLLLSRTRHRTAARAVVDEDEEGKENEEEDVRMVREMR</sequence>
<dbReference type="Proteomes" id="UP000192257">
    <property type="component" value="Unassembled WGS sequence"/>
</dbReference>
<organism evidence="2 3">
    <name type="scientific">Trypanosoma theileri</name>
    <dbReference type="NCBI Taxonomy" id="67003"/>
    <lineage>
        <taxon>Eukaryota</taxon>
        <taxon>Discoba</taxon>
        <taxon>Euglenozoa</taxon>
        <taxon>Kinetoplastea</taxon>
        <taxon>Metakinetoplastina</taxon>
        <taxon>Trypanosomatida</taxon>
        <taxon>Trypanosomatidae</taxon>
        <taxon>Trypanosoma</taxon>
    </lineage>
</organism>
<feature type="region of interest" description="Disordered" evidence="1">
    <location>
        <begin position="234"/>
        <end position="257"/>
    </location>
</feature>
<dbReference type="EMBL" id="NBCO01000014">
    <property type="protein sequence ID" value="ORC89082.1"/>
    <property type="molecule type" value="Genomic_DNA"/>
</dbReference>
<evidence type="ECO:0000313" key="3">
    <source>
        <dbReference type="Proteomes" id="UP000192257"/>
    </source>
</evidence>
<evidence type="ECO:0000256" key="1">
    <source>
        <dbReference type="SAM" id="MobiDB-lite"/>
    </source>
</evidence>
<feature type="compositionally biased region" description="Acidic residues" evidence="1">
    <location>
        <begin position="237"/>
        <end position="249"/>
    </location>
</feature>
<protein>
    <submittedName>
        <fullName evidence="2">Uncharacterized protein</fullName>
    </submittedName>
</protein>
<dbReference type="RefSeq" id="XP_028883148.1">
    <property type="nucleotide sequence ID" value="XM_029025738.1"/>
</dbReference>
<proteinExistence type="predicted"/>
<dbReference type="AlphaFoldDB" id="A0A1X0NWM8"/>
<dbReference type="GeneID" id="39985518"/>
<accession>A0A1X0NWM8</accession>
<reference evidence="2 3" key="1">
    <citation type="submission" date="2017-03" db="EMBL/GenBank/DDBJ databases">
        <title>An alternative strategy for trypanosome survival in the mammalian bloodstream revealed through genome and transcriptome analysis of the ubiquitous bovine parasite Trypanosoma (Megatrypanum) theileri.</title>
        <authorList>
            <person name="Kelly S."/>
            <person name="Ivens A."/>
            <person name="Mott A."/>
            <person name="O'Neill E."/>
            <person name="Emms D."/>
            <person name="Macleod O."/>
            <person name="Voorheis P."/>
            <person name="Matthews J."/>
            <person name="Matthews K."/>
            <person name="Carrington M."/>
        </authorList>
    </citation>
    <scope>NUCLEOTIDE SEQUENCE [LARGE SCALE GENOMIC DNA]</scope>
    <source>
        <strain evidence="2">Edinburgh</strain>
    </source>
</reference>
<name>A0A1X0NWM8_9TRYP</name>
<dbReference type="VEuPathDB" id="TriTrypDB:TM35_000142930"/>
<keyword evidence="3" id="KW-1185">Reference proteome</keyword>
<gene>
    <name evidence="2" type="ORF">TM35_000142930</name>
</gene>
<evidence type="ECO:0000313" key="2">
    <source>
        <dbReference type="EMBL" id="ORC89082.1"/>
    </source>
</evidence>
<dbReference type="OrthoDB" id="240674at2759"/>
<comment type="caution">
    <text evidence="2">The sequence shown here is derived from an EMBL/GenBank/DDBJ whole genome shotgun (WGS) entry which is preliminary data.</text>
</comment>
<feature type="region of interest" description="Disordered" evidence="1">
    <location>
        <begin position="56"/>
        <end position="82"/>
    </location>
</feature>